<feature type="domain" description="ILEI/PANDER" evidence="9">
    <location>
        <begin position="515"/>
        <end position="603"/>
    </location>
</feature>
<comment type="similarity">
    <text evidence="2">Belongs to the FAM3 family.</text>
</comment>
<dbReference type="GO" id="GO:0005576">
    <property type="term" value="C:extracellular region"/>
    <property type="evidence" value="ECO:0007669"/>
    <property type="project" value="UniProtKB-SubCell"/>
</dbReference>
<evidence type="ECO:0000256" key="2">
    <source>
        <dbReference type="ARBA" id="ARBA00010905"/>
    </source>
</evidence>
<dbReference type="OrthoDB" id="440755at2759"/>
<dbReference type="Proteomes" id="UP000700334">
    <property type="component" value="Unassembled WGS sequence"/>
</dbReference>
<comment type="caution">
    <text evidence="10">The sequence shown here is derived from an EMBL/GenBank/DDBJ whole genome shotgun (WGS) entry which is preliminary data.</text>
</comment>
<evidence type="ECO:0000256" key="7">
    <source>
        <dbReference type="PROSITE-ProRule" id="PRU01375"/>
    </source>
</evidence>
<dbReference type="EMBL" id="JAGFMF010011629">
    <property type="protein sequence ID" value="KAG8518581.1"/>
    <property type="molecule type" value="Genomic_DNA"/>
</dbReference>
<name>A0A8J6AFP3_GALPY</name>
<keyword evidence="3" id="KW-0964">Secreted</keyword>
<feature type="compositionally biased region" description="Polar residues" evidence="8">
    <location>
        <begin position="181"/>
        <end position="190"/>
    </location>
</feature>
<evidence type="ECO:0000256" key="3">
    <source>
        <dbReference type="ARBA" id="ARBA00022525"/>
    </source>
</evidence>
<dbReference type="InterPro" id="IPR039477">
    <property type="entry name" value="ILEI/PANDER_dom"/>
</dbReference>
<protein>
    <submittedName>
        <fullName evidence="10">Protein FAM3B</fullName>
    </submittedName>
</protein>
<evidence type="ECO:0000259" key="9">
    <source>
        <dbReference type="Pfam" id="PF15711"/>
    </source>
</evidence>
<feature type="region of interest" description="Disordered" evidence="8">
    <location>
        <begin position="321"/>
        <end position="377"/>
    </location>
</feature>
<reference evidence="10" key="1">
    <citation type="journal article" date="2021" name="Evol. Appl.">
        <title>The genome of the Pyrenean desman and the effects of bottlenecks and inbreeding on the genomic landscape of an endangered species.</title>
        <authorList>
            <person name="Escoda L."/>
            <person name="Castresana J."/>
        </authorList>
    </citation>
    <scope>NUCLEOTIDE SEQUENCE</scope>
    <source>
        <strain evidence="10">IBE-C5619</strain>
    </source>
</reference>
<evidence type="ECO:0000256" key="6">
    <source>
        <dbReference type="ARBA" id="ARBA00023157"/>
    </source>
</evidence>
<accession>A0A8J6AFP3</accession>
<sequence length="643" mass="67458">RASQTAACSAGGRHRPGGRAALRRSGCPACRGACGRPARPGVHAQPGQTSMRGAGRAGSGSPSSVGGLGLGRRPPDSVDGPARGERPQRRGLRCARQTRLGHRPVCFLSWFSQSGAALRPGAQGHAAPAVPTWRPPCVTSPVPGAGKHEAQELCGERGHQSCSKPRGARGRTGSRGAVGQDRTSQTQTTAGRGPRVLRGSRLSPALPAPPAWEAGRRETPGAGWAPSGLEGPWAIGRVLGLLSGTRPSPTCDGAAAGPASWSFVATLVTLKSLTCGALRGHDRRELRVAWGGLRVMRLSRPLAWEPAAGWTGCGRGPVCWSERARGPSGGSTGGHAPPRPAPRSQRSPQPATSHSRTTDRGRCASRQPARKPALGTCPAAAAAHLPSVSPAPERPPHRAVGGQASVSTARPLSAGPLKAVVLCFASACAWYSGYLIAELVPDVPLSSAVYTLRGVGERPVLRAPAPKRQKCDHWSPCAPDSYAYRLLSGGGRDNYAKICFEDELLIGEKTGNVARGINIAVVDYATGKATATQYFDMYEGDNSGPMTRFIQGAPPQSLIFMVTHDDGSSRLTEDAKKAIEALGSKEIRNMRFRSSWVFLAAKGLELPAGLEREKINHSDTSKNRYSGWPAEIQIEGCIPKGPS</sequence>
<evidence type="ECO:0000256" key="8">
    <source>
        <dbReference type="SAM" id="MobiDB-lite"/>
    </source>
</evidence>
<keyword evidence="4" id="KW-0732">Signal</keyword>
<feature type="compositionally biased region" description="Low complexity" evidence="8">
    <location>
        <begin position="342"/>
        <end position="351"/>
    </location>
</feature>
<gene>
    <name evidence="10" type="ORF">J0S82_004511</name>
</gene>
<feature type="compositionally biased region" description="Basic and acidic residues" evidence="8">
    <location>
        <begin position="146"/>
        <end position="159"/>
    </location>
</feature>
<evidence type="ECO:0000256" key="1">
    <source>
        <dbReference type="ARBA" id="ARBA00004613"/>
    </source>
</evidence>
<keyword evidence="6" id="KW-1015">Disulfide bond</keyword>
<dbReference type="PROSITE" id="PS52031">
    <property type="entry name" value="GG_LECTIN"/>
    <property type="match status" value="1"/>
</dbReference>
<feature type="non-terminal residue" evidence="10">
    <location>
        <position position="1"/>
    </location>
</feature>
<evidence type="ECO:0000313" key="11">
    <source>
        <dbReference type="Proteomes" id="UP000700334"/>
    </source>
</evidence>
<evidence type="ECO:0000313" key="10">
    <source>
        <dbReference type="EMBL" id="KAG8518581.1"/>
    </source>
</evidence>
<dbReference type="Pfam" id="PF15711">
    <property type="entry name" value="ILEI"/>
    <property type="match status" value="1"/>
</dbReference>
<proteinExistence type="inferred from homology"/>
<comment type="subcellular location">
    <subcellularLocation>
        <location evidence="1">Secreted</location>
    </subcellularLocation>
</comment>
<keyword evidence="5 7" id="KW-0430">Lectin</keyword>
<dbReference type="PANTHER" id="PTHR14592">
    <property type="entry name" value="UNCHARACTERIZED FAM3"/>
    <property type="match status" value="1"/>
</dbReference>
<dbReference type="AlphaFoldDB" id="A0A8J6AFP3"/>
<keyword evidence="11" id="KW-1185">Reference proteome</keyword>
<dbReference type="GO" id="GO:0030246">
    <property type="term" value="F:carbohydrate binding"/>
    <property type="evidence" value="ECO:0007669"/>
    <property type="project" value="UniProtKB-UniRule"/>
</dbReference>
<organism evidence="10 11">
    <name type="scientific">Galemys pyrenaicus</name>
    <name type="common">Iberian desman</name>
    <name type="synonym">Pyrenean desman</name>
    <dbReference type="NCBI Taxonomy" id="202257"/>
    <lineage>
        <taxon>Eukaryota</taxon>
        <taxon>Metazoa</taxon>
        <taxon>Chordata</taxon>
        <taxon>Craniata</taxon>
        <taxon>Vertebrata</taxon>
        <taxon>Euteleostomi</taxon>
        <taxon>Mammalia</taxon>
        <taxon>Eutheria</taxon>
        <taxon>Laurasiatheria</taxon>
        <taxon>Eulipotyphla</taxon>
        <taxon>Talpidae</taxon>
        <taxon>Galemys</taxon>
    </lineage>
</organism>
<feature type="region of interest" description="Disordered" evidence="8">
    <location>
        <begin position="118"/>
        <end position="228"/>
    </location>
</feature>
<evidence type="ECO:0000256" key="5">
    <source>
        <dbReference type="ARBA" id="ARBA00022734"/>
    </source>
</evidence>
<evidence type="ECO:0000256" key="4">
    <source>
        <dbReference type="ARBA" id="ARBA00022729"/>
    </source>
</evidence>
<dbReference type="InterPro" id="IPR039220">
    <property type="entry name" value="FAM3"/>
</dbReference>
<feature type="region of interest" description="Disordered" evidence="8">
    <location>
        <begin position="1"/>
        <end position="96"/>
    </location>
</feature>